<dbReference type="Proteomes" id="UP000825935">
    <property type="component" value="Chromosome 17"/>
</dbReference>
<evidence type="ECO:0000313" key="4">
    <source>
        <dbReference type="Proteomes" id="UP000825935"/>
    </source>
</evidence>
<dbReference type="AlphaFoldDB" id="A0A8T2SVW0"/>
<accession>A0A8T2SVW0</accession>
<dbReference type="EMBL" id="CM035422">
    <property type="protein sequence ID" value="KAH7373933.1"/>
    <property type="molecule type" value="Genomic_DNA"/>
</dbReference>
<feature type="compositionally biased region" description="Low complexity" evidence="1">
    <location>
        <begin position="507"/>
        <end position="521"/>
    </location>
</feature>
<feature type="region of interest" description="Disordered" evidence="1">
    <location>
        <begin position="253"/>
        <end position="277"/>
    </location>
</feature>
<protein>
    <recommendedName>
        <fullName evidence="2">DCD domain-containing protein</fullName>
    </recommendedName>
</protein>
<feature type="compositionally biased region" description="Acidic residues" evidence="1">
    <location>
        <begin position="586"/>
        <end position="596"/>
    </location>
</feature>
<proteinExistence type="predicted"/>
<dbReference type="OMA" id="YHIHEER"/>
<dbReference type="InterPro" id="IPR013989">
    <property type="entry name" value="Dev_and_cell_death_domain"/>
</dbReference>
<sequence length="596" mass="65478">MSGRMHPKQSRELERGSPGRRRPGSERGKVELFHRESPDRAKRGRWGSPPRSHMDSPGRMWKRDFESPSRAGRKDLLISPRSRRGGFEDGPNLSSDRHRHEEDYHIRPPMHQDIQGRDTKSPAGLVFLCSSSTFKECFHFRVFGLPAPQKEVVERVLPGTKLFLFNFDSKELFGVFEAVSRGGLNLVPEAFLDAKATYAAQVRFSIVSECLPLADEIVNDVLRDNFSQRGKFDCELSADQVFKLMQLFSRQMIRPGPPSQERERHLQDSRSLPFSMNRLDPDGRPFPSLLPGFEPQLPINRPHVDGGPIPDPAAILGPGMIEEADQVALKYLKDNPAIVGIRLEPVNISLLSSALRNNLPSGLLNASISRDHGAFPAFNLQLNGSQQGLPFPVPNPRLLGHPGGSVPDSVNLDRMEHLGADAGKMFGQFTPGSLGAVERGLLPVPPMHHHVPGMLPVNLHGVPSGLPNQPGMIRPFPPGGPFPSSAGPLAGIPPELGGPHVPPHPLQGPHGIPPHIGNPPQLGNPQMGIYPNDHLRRRPGKKWNKLKKNKQKKKSKQQKGAGGGSKDDKEDDNDKKDDDDKSDGVGEAELEGSVED</sequence>
<evidence type="ECO:0000256" key="1">
    <source>
        <dbReference type="SAM" id="MobiDB-lite"/>
    </source>
</evidence>
<dbReference type="EMBL" id="CM035422">
    <property type="protein sequence ID" value="KAH7373931.1"/>
    <property type="molecule type" value="Genomic_DNA"/>
</dbReference>
<organism evidence="3 4">
    <name type="scientific">Ceratopteris richardii</name>
    <name type="common">Triangle waterfern</name>
    <dbReference type="NCBI Taxonomy" id="49495"/>
    <lineage>
        <taxon>Eukaryota</taxon>
        <taxon>Viridiplantae</taxon>
        <taxon>Streptophyta</taxon>
        <taxon>Embryophyta</taxon>
        <taxon>Tracheophyta</taxon>
        <taxon>Polypodiopsida</taxon>
        <taxon>Polypodiidae</taxon>
        <taxon>Polypodiales</taxon>
        <taxon>Pteridineae</taxon>
        <taxon>Pteridaceae</taxon>
        <taxon>Parkerioideae</taxon>
        <taxon>Ceratopteris</taxon>
    </lineage>
</organism>
<dbReference type="OrthoDB" id="1920894at2759"/>
<feature type="compositionally biased region" description="Basic residues" evidence="1">
    <location>
        <begin position="535"/>
        <end position="557"/>
    </location>
</feature>
<feature type="region of interest" description="Disordered" evidence="1">
    <location>
        <begin position="1"/>
        <end position="99"/>
    </location>
</feature>
<feature type="compositionally biased region" description="Basic and acidic residues" evidence="1">
    <location>
        <begin position="565"/>
        <end position="584"/>
    </location>
</feature>
<feature type="domain" description="DCD" evidence="2">
    <location>
        <begin position="120"/>
        <end position="250"/>
    </location>
</feature>
<feature type="compositionally biased region" description="Basic and acidic residues" evidence="1">
    <location>
        <begin position="52"/>
        <end position="76"/>
    </location>
</feature>
<evidence type="ECO:0000259" key="2">
    <source>
        <dbReference type="PROSITE" id="PS51222"/>
    </source>
</evidence>
<dbReference type="EMBL" id="CM035422">
    <property type="protein sequence ID" value="KAH7373935.1"/>
    <property type="molecule type" value="Genomic_DNA"/>
</dbReference>
<dbReference type="EMBL" id="CM035422">
    <property type="protein sequence ID" value="KAH7373932.1"/>
    <property type="molecule type" value="Genomic_DNA"/>
</dbReference>
<dbReference type="PROSITE" id="PS51222">
    <property type="entry name" value="DCD"/>
    <property type="match status" value="1"/>
</dbReference>
<dbReference type="PANTHER" id="PTHR46444:SF19">
    <property type="entry name" value="OS02G0745600 PROTEIN"/>
    <property type="match status" value="1"/>
</dbReference>
<feature type="compositionally biased region" description="Basic and acidic residues" evidence="1">
    <location>
        <begin position="9"/>
        <end position="41"/>
    </location>
</feature>
<dbReference type="PANTHER" id="PTHR46444">
    <property type="entry name" value="DCD (DEVELOPMENT AND CELL DEATH) DOMAIN PROTEIN-RELATED"/>
    <property type="match status" value="1"/>
</dbReference>
<reference evidence="3" key="1">
    <citation type="submission" date="2021-08" db="EMBL/GenBank/DDBJ databases">
        <title>WGS assembly of Ceratopteris richardii.</title>
        <authorList>
            <person name="Marchant D.B."/>
            <person name="Chen G."/>
            <person name="Jenkins J."/>
            <person name="Shu S."/>
            <person name="Leebens-Mack J."/>
            <person name="Grimwood J."/>
            <person name="Schmutz J."/>
            <person name="Soltis P."/>
            <person name="Soltis D."/>
            <person name="Chen Z.-H."/>
        </authorList>
    </citation>
    <scope>NUCLEOTIDE SEQUENCE</scope>
    <source>
        <strain evidence="3">Whitten #5841</strain>
        <tissue evidence="3">Leaf</tissue>
    </source>
</reference>
<dbReference type="SMART" id="SM00767">
    <property type="entry name" value="DCD"/>
    <property type="match status" value="1"/>
</dbReference>
<gene>
    <name evidence="3" type="ORF">KP509_17G080100</name>
</gene>
<keyword evidence="4" id="KW-1185">Reference proteome</keyword>
<name>A0A8T2SVW0_CERRI</name>
<dbReference type="Pfam" id="PF10539">
    <property type="entry name" value="Dev_Cell_Death"/>
    <property type="match status" value="1"/>
</dbReference>
<evidence type="ECO:0000313" key="3">
    <source>
        <dbReference type="EMBL" id="KAH7373932.1"/>
    </source>
</evidence>
<comment type="caution">
    <text evidence="3">The sequence shown here is derived from an EMBL/GenBank/DDBJ whole genome shotgun (WGS) entry which is preliminary data.</text>
</comment>
<feature type="region of interest" description="Disordered" evidence="1">
    <location>
        <begin position="478"/>
        <end position="596"/>
    </location>
</feature>
<dbReference type="EMBL" id="CM035422">
    <property type="protein sequence ID" value="KAH7373934.1"/>
    <property type="molecule type" value="Genomic_DNA"/>
</dbReference>